<dbReference type="InterPro" id="IPR036249">
    <property type="entry name" value="Thioredoxin-like_sf"/>
</dbReference>
<dbReference type="Gene3D" id="3.40.30.10">
    <property type="entry name" value="Glutaredoxin"/>
    <property type="match status" value="1"/>
</dbReference>
<dbReference type="InterPro" id="IPR013766">
    <property type="entry name" value="Thioredoxin_domain"/>
</dbReference>
<feature type="domain" description="Thioredoxin" evidence="1">
    <location>
        <begin position="58"/>
        <end position="138"/>
    </location>
</feature>
<dbReference type="PANTHER" id="PTHR47571:SF1">
    <property type="entry name" value="THIOREDOXIN-LIKE 3-3"/>
    <property type="match status" value="1"/>
</dbReference>
<comment type="caution">
    <text evidence="2">The sequence shown here is derived from an EMBL/GenBank/DDBJ whole genome shotgun (WGS) entry which is preliminary data.</text>
</comment>
<evidence type="ECO:0000259" key="1">
    <source>
        <dbReference type="Pfam" id="PF00085"/>
    </source>
</evidence>
<dbReference type="PANTHER" id="PTHR47571">
    <property type="entry name" value="THIOREDOXIN-LIKE 3-3"/>
    <property type="match status" value="1"/>
</dbReference>
<dbReference type="CDD" id="cd02947">
    <property type="entry name" value="TRX_family"/>
    <property type="match status" value="1"/>
</dbReference>
<dbReference type="EMBL" id="LHPF02000035">
    <property type="protein sequence ID" value="PSC68587.1"/>
    <property type="molecule type" value="Genomic_DNA"/>
</dbReference>
<accession>A0A2P6V3C8</accession>
<organism evidence="2 3">
    <name type="scientific">Micractinium conductrix</name>
    <dbReference type="NCBI Taxonomy" id="554055"/>
    <lineage>
        <taxon>Eukaryota</taxon>
        <taxon>Viridiplantae</taxon>
        <taxon>Chlorophyta</taxon>
        <taxon>core chlorophytes</taxon>
        <taxon>Trebouxiophyceae</taxon>
        <taxon>Chlorellales</taxon>
        <taxon>Chlorellaceae</taxon>
        <taxon>Chlorella clade</taxon>
        <taxon>Micractinium</taxon>
    </lineage>
</organism>
<dbReference type="AlphaFoldDB" id="A0A2P6V3C8"/>
<reference evidence="2 3" key="1">
    <citation type="journal article" date="2018" name="Plant J.">
        <title>Genome sequences of Chlorella sorokiniana UTEX 1602 and Micractinium conductrix SAG 241.80: implications to maltose excretion by a green alga.</title>
        <authorList>
            <person name="Arriola M.B."/>
            <person name="Velmurugan N."/>
            <person name="Zhang Y."/>
            <person name="Plunkett M.H."/>
            <person name="Hondzo H."/>
            <person name="Barney B.M."/>
        </authorList>
    </citation>
    <scope>NUCLEOTIDE SEQUENCE [LARGE SCALE GENOMIC DNA]</scope>
    <source>
        <strain evidence="2 3">SAG 241.80</strain>
    </source>
</reference>
<evidence type="ECO:0000313" key="3">
    <source>
        <dbReference type="Proteomes" id="UP000239649"/>
    </source>
</evidence>
<dbReference type="SUPFAM" id="SSF52833">
    <property type="entry name" value="Thioredoxin-like"/>
    <property type="match status" value="1"/>
</dbReference>
<dbReference type="STRING" id="554055.A0A2P6V3C8"/>
<gene>
    <name evidence="2" type="ORF">C2E20_7831</name>
</gene>
<proteinExistence type="predicted"/>
<protein>
    <submittedName>
        <fullName evidence="2">Thioredoxin-like 3-3 isoform A</fullName>
    </submittedName>
</protein>
<dbReference type="OrthoDB" id="2121326at2759"/>
<name>A0A2P6V3C8_9CHLO</name>
<keyword evidence="3" id="KW-1185">Reference proteome</keyword>
<dbReference type="Pfam" id="PF00085">
    <property type="entry name" value="Thioredoxin"/>
    <property type="match status" value="1"/>
</dbReference>
<dbReference type="Proteomes" id="UP000239649">
    <property type="component" value="Unassembled WGS sequence"/>
</dbReference>
<dbReference type="InterPro" id="IPR044193">
    <property type="entry name" value="TRL33"/>
</dbReference>
<evidence type="ECO:0000313" key="2">
    <source>
        <dbReference type="EMBL" id="PSC68587.1"/>
    </source>
</evidence>
<sequence>MTELQWDWLREGFQRPARRFTKASDGLQQQPRKAHLTKILPNVTGLRSDEQLRQFLGSSRSNTVCINFGSSWCAHCHALLPHFLALTKQFPRIKYALAQVDYMDEGTRGITYTPTFAIYKRGRKVDQFFGANPQQIRDHLWLASQEVPAAAAAAAAAMGPTRDAAASVLPRR</sequence>